<evidence type="ECO:0000313" key="3">
    <source>
        <dbReference type="Proteomes" id="UP000749646"/>
    </source>
</evidence>
<proteinExistence type="predicted"/>
<evidence type="ECO:0000313" key="2">
    <source>
        <dbReference type="EMBL" id="KAF9992980.1"/>
    </source>
</evidence>
<name>A0A9P6MDA2_9FUNG</name>
<feature type="region of interest" description="Disordered" evidence="1">
    <location>
        <begin position="99"/>
        <end position="177"/>
    </location>
</feature>
<evidence type="ECO:0000256" key="1">
    <source>
        <dbReference type="SAM" id="MobiDB-lite"/>
    </source>
</evidence>
<feature type="compositionally biased region" description="Basic residues" evidence="1">
    <location>
        <begin position="206"/>
        <end position="216"/>
    </location>
</feature>
<feature type="compositionally biased region" description="Basic and acidic residues" evidence="1">
    <location>
        <begin position="167"/>
        <end position="177"/>
    </location>
</feature>
<keyword evidence="3" id="KW-1185">Reference proteome</keyword>
<dbReference type="Proteomes" id="UP000749646">
    <property type="component" value="Unassembled WGS sequence"/>
</dbReference>
<organism evidence="2 3">
    <name type="scientific">Modicella reniformis</name>
    <dbReference type="NCBI Taxonomy" id="1440133"/>
    <lineage>
        <taxon>Eukaryota</taxon>
        <taxon>Fungi</taxon>
        <taxon>Fungi incertae sedis</taxon>
        <taxon>Mucoromycota</taxon>
        <taxon>Mortierellomycotina</taxon>
        <taxon>Mortierellomycetes</taxon>
        <taxon>Mortierellales</taxon>
        <taxon>Mortierellaceae</taxon>
        <taxon>Modicella</taxon>
    </lineage>
</organism>
<feature type="compositionally biased region" description="Low complexity" evidence="1">
    <location>
        <begin position="132"/>
        <end position="142"/>
    </location>
</feature>
<dbReference type="EMBL" id="JAAAHW010001988">
    <property type="protein sequence ID" value="KAF9992980.1"/>
    <property type="molecule type" value="Genomic_DNA"/>
</dbReference>
<sequence>MAIATSPLTDSLSANAPGIHQEFQELKARATQILTDMSRIVQSVNQNEHNTHQNFDTAIRSLKSDLDRRDEKRDRLLAKTVQLAMTHAQAIIGKIGKDLMEPSEGEGEHITLEAPPLAIVTPPRESPSSMASQQHLQSLSQVVHEEPDHPGSNSDSGPDSDTDPEAEESKGKNCQIERRLALAVVKANIAKAGSINLYHKTLPKGAPKKYKGQKKD</sequence>
<reference evidence="2" key="1">
    <citation type="journal article" date="2020" name="Fungal Divers.">
        <title>Resolving the Mortierellaceae phylogeny through synthesis of multi-gene phylogenetics and phylogenomics.</title>
        <authorList>
            <person name="Vandepol N."/>
            <person name="Liber J."/>
            <person name="Desiro A."/>
            <person name="Na H."/>
            <person name="Kennedy M."/>
            <person name="Barry K."/>
            <person name="Grigoriev I.V."/>
            <person name="Miller A.N."/>
            <person name="O'Donnell K."/>
            <person name="Stajich J.E."/>
            <person name="Bonito G."/>
        </authorList>
    </citation>
    <scope>NUCLEOTIDE SEQUENCE</scope>
    <source>
        <strain evidence="2">MES-2147</strain>
    </source>
</reference>
<accession>A0A9P6MDA2</accession>
<dbReference type="AlphaFoldDB" id="A0A9P6MDA2"/>
<comment type="caution">
    <text evidence="2">The sequence shown here is derived from an EMBL/GenBank/DDBJ whole genome shotgun (WGS) entry which is preliminary data.</text>
</comment>
<feature type="compositionally biased region" description="Basic and acidic residues" evidence="1">
    <location>
        <begin position="99"/>
        <end position="111"/>
    </location>
</feature>
<protein>
    <submittedName>
        <fullName evidence="2">Uncharacterized protein</fullName>
    </submittedName>
</protein>
<gene>
    <name evidence="2" type="ORF">BGZ65_011564</name>
</gene>
<feature type="region of interest" description="Disordered" evidence="1">
    <location>
        <begin position="195"/>
        <end position="216"/>
    </location>
</feature>